<organism evidence="3 4">
    <name type="scientific">Curtobacterium flaccumfaciens</name>
    <dbReference type="NCBI Taxonomy" id="2035"/>
    <lineage>
        <taxon>Bacteria</taxon>
        <taxon>Bacillati</taxon>
        <taxon>Actinomycetota</taxon>
        <taxon>Actinomycetes</taxon>
        <taxon>Micrococcales</taxon>
        <taxon>Microbacteriaceae</taxon>
        <taxon>Curtobacterium</taxon>
    </lineage>
</organism>
<keyword evidence="2" id="KW-1133">Transmembrane helix</keyword>
<feature type="region of interest" description="Disordered" evidence="1">
    <location>
        <begin position="1"/>
        <end position="27"/>
    </location>
</feature>
<keyword evidence="2" id="KW-0812">Transmembrane</keyword>
<reference evidence="3 4" key="1">
    <citation type="submission" date="2019-03" db="EMBL/GenBank/DDBJ databases">
        <title>Genomic analyses of the natural microbiome of Caenorhabditis elegans.</title>
        <authorList>
            <person name="Samuel B."/>
        </authorList>
    </citation>
    <scope>NUCLEOTIDE SEQUENCE [LARGE SCALE GENOMIC DNA]</scope>
    <source>
        <strain evidence="3 4">JUb65</strain>
    </source>
</reference>
<gene>
    <name evidence="3" type="ORF">EDF64_102171</name>
</gene>
<evidence type="ECO:0000313" key="4">
    <source>
        <dbReference type="Proteomes" id="UP000295764"/>
    </source>
</evidence>
<protein>
    <submittedName>
        <fullName evidence="3">Uncharacterized protein DUF4244</fullName>
    </submittedName>
</protein>
<evidence type="ECO:0000256" key="1">
    <source>
        <dbReference type="SAM" id="MobiDB-lite"/>
    </source>
</evidence>
<feature type="transmembrane region" description="Helical" evidence="2">
    <location>
        <begin position="46"/>
        <end position="68"/>
    </location>
</feature>
<dbReference type="AlphaFoldDB" id="A0A4R6DLN6"/>
<sequence>MTDTPTSTTSTPHRARTRARARSRSRIRTGVGAGLRRRLRDDRGSATAEYAVVILAAVAFAGVLVAVMRSGEVQGILTELVRGALSL</sequence>
<keyword evidence="2" id="KW-0472">Membrane</keyword>
<accession>A0A4R6DLN6</accession>
<feature type="compositionally biased region" description="Basic residues" evidence="1">
    <location>
        <begin position="13"/>
        <end position="27"/>
    </location>
</feature>
<dbReference type="Proteomes" id="UP000295764">
    <property type="component" value="Unassembled WGS sequence"/>
</dbReference>
<dbReference type="Pfam" id="PF14029">
    <property type="entry name" value="DUF4244"/>
    <property type="match status" value="1"/>
</dbReference>
<dbReference type="STRING" id="2035.RU06_08430"/>
<dbReference type="RefSeq" id="WP_432207011.1">
    <property type="nucleotide sequence ID" value="NZ_SNVW01000002.1"/>
</dbReference>
<feature type="compositionally biased region" description="Low complexity" evidence="1">
    <location>
        <begin position="1"/>
        <end position="12"/>
    </location>
</feature>
<name>A0A4R6DLN6_9MICO</name>
<dbReference type="InterPro" id="IPR025338">
    <property type="entry name" value="DUF4244"/>
</dbReference>
<proteinExistence type="predicted"/>
<dbReference type="EMBL" id="SNVW01000002">
    <property type="protein sequence ID" value="TDN45761.1"/>
    <property type="molecule type" value="Genomic_DNA"/>
</dbReference>
<evidence type="ECO:0000256" key="2">
    <source>
        <dbReference type="SAM" id="Phobius"/>
    </source>
</evidence>
<evidence type="ECO:0000313" key="3">
    <source>
        <dbReference type="EMBL" id="TDN45761.1"/>
    </source>
</evidence>
<comment type="caution">
    <text evidence="3">The sequence shown here is derived from an EMBL/GenBank/DDBJ whole genome shotgun (WGS) entry which is preliminary data.</text>
</comment>